<dbReference type="EMBL" id="CYTW01000001">
    <property type="protein sequence ID" value="CUJ84082.1"/>
    <property type="molecule type" value="Genomic_DNA"/>
</dbReference>
<dbReference type="Gene3D" id="2.30.30.40">
    <property type="entry name" value="SH3 Domains"/>
    <property type="match status" value="1"/>
</dbReference>
<dbReference type="Proteomes" id="UP000051870">
    <property type="component" value="Unassembled WGS sequence"/>
</dbReference>
<dbReference type="AlphaFoldDB" id="A0A0P1I172"/>
<accession>A0A0P1I172</accession>
<gene>
    <name evidence="2" type="ORF">PH7735_00335</name>
</gene>
<sequence>MTRFIFLSFAFLGWAFYEFSGGGDFVPETPKRLEKYADESVPPPKVTSTQSTEPVQVASLAAPVAAVPTTFAAQSANQPVVEQVAFTAPTPAPNQSLVSAPFANTSNEALFTLSDPASVPQTATTQNGTQTLAGLTQPEAPRDLRKVRANRINMRNGPGTQYNVLAKLSKGEKILVLQDPGKGWVKFRVIDSGRVGWAAESLLETAS</sequence>
<name>A0A0P1I172_9RHOB</name>
<protein>
    <submittedName>
        <fullName evidence="2">SH3 domain protein</fullName>
    </submittedName>
</protein>
<evidence type="ECO:0000313" key="2">
    <source>
        <dbReference type="EMBL" id="CUJ84082.1"/>
    </source>
</evidence>
<evidence type="ECO:0000313" key="3">
    <source>
        <dbReference type="Proteomes" id="UP000051870"/>
    </source>
</evidence>
<dbReference type="InterPro" id="IPR003646">
    <property type="entry name" value="SH3-like_bac-type"/>
</dbReference>
<dbReference type="STRING" id="1715693.PH7735_00335"/>
<reference evidence="3" key="1">
    <citation type="submission" date="2015-09" db="EMBL/GenBank/DDBJ databases">
        <authorList>
            <person name="Rodrigo-Torres Lidia"/>
            <person name="Arahal R.David."/>
        </authorList>
    </citation>
    <scope>NUCLEOTIDE SEQUENCE [LARGE SCALE GENOMIC DNA]</scope>
    <source>
        <strain evidence="3">CECT 7735</strain>
    </source>
</reference>
<proteinExistence type="predicted"/>
<dbReference type="Pfam" id="PF08239">
    <property type="entry name" value="SH3_3"/>
    <property type="match status" value="1"/>
</dbReference>
<keyword evidence="3" id="KW-1185">Reference proteome</keyword>
<dbReference type="PROSITE" id="PS51781">
    <property type="entry name" value="SH3B"/>
    <property type="match status" value="1"/>
</dbReference>
<dbReference type="SMART" id="SM00287">
    <property type="entry name" value="SH3b"/>
    <property type="match status" value="1"/>
</dbReference>
<feature type="domain" description="SH3b" evidence="1">
    <location>
        <begin position="142"/>
        <end position="207"/>
    </location>
</feature>
<dbReference type="RefSeq" id="WP_058309596.1">
    <property type="nucleotide sequence ID" value="NZ_CYTW01000001.1"/>
</dbReference>
<organism evidence="2 3">
    <name type="scientific">Shimia thalassica</name>
    <dbReference type="NCBI Taxonomy" id="1715693"/>
    <lineage>
        <taxon>Bacteria</taxon>
        <taxon>Pseudomonadati</taxon>
        <taxon>Pseudomonadota</taxon>
        <taxon>Alphaproteobacteria</taxon>
        <taxon>Rhodobacterales</taxon>
        <taxon>Roseobacteraceae</taxon>
    </lineage>
</organism>
<dbReference type="GeneID" id="83879426"/>
<evidence type="ECO:0000259" key="1">
    <source>
        <dbReference type="PROSITE" id="PS51781"/>
    </source>
</evidence>